<dbReference type="AlphaFoldDB" id="A0A3B0YR03"/>
<evidence type="ECO:0000256" key="1">
    <source>
        <dbReference type="SAM" id="Phobius"/>
    </source>
</evidence>
<organism evidence="3">
    <name type="scientific">hydrothermal vent metagenome</name>
    <dbReference type="NCBI Taxonomy" id="652676"/>
    <lineage>
        <taxon>unclassified sequences</taxon>
        <taxon>metagenomes</taxon>
        <taxon>ecological metagenomes</taxon>
    </lineage>
</organism>
<sequence>MSYILEALKKAEQQREIGQVPGIDSTHESASAGMSSRWVVIVVLVLLVNAGLLVVLFWPDGRAEVPRSIADSQALPPAADSTPPISVQPAPVISPAPVLLPATVATAPVQAIPEPIPATPPAPRDYVRDLPVWPQVPAHIFQKLQSGLRLDVHVYSDRPQDRFVLINLQKYREGERLQEGPVLDEITAEGIVLSLQGQQFLVQAK</sequence>
<accession>A0A3B0YR03</accession>
<keyword evidence="1" id="KW-1133">Transmembrane helix</keyword>
<keyword evidence="1" id="KW-0472">Membrane</keyword>
<protein>
    <recommendedName>
        <fullName evidence="2">Type II secretion system protein GspB C-terminal domain-containing protein</fullName>
    </recommendedName>
</protein>
<dbReference type="EMBL" id="UOFN01000096">
    <property type="protein sequence ID" value="VAW78513.1"/>
    <property type="molecule type" value="Genomic_DNA"/>
</dbReference>
<dbReference type="GO" id="GO:0015627">
    <property type="term" value="C:type II protein secretion system complex"/>
    <property type="evidence" value="ECO:0007669"/>
    <property type="project" value="InterPro"/>
</dbReference>
<reference evidence="3" key="1">
    <citation type="submission" date="2018-06" db="EMBL/GenBank/DDBJ databases">
        <authorList>
            <person name="Zhirakovskaya E."/>
        </authorList>
    </citation>
    <scope>NUCLEOTIDE SEQUENCE</scope>
</reference>
<feature type="domain" description="Type II secretion system protein GspB C-terminal" evidence="2">
    <location>
        <begin position="148"/>
        <end position="204"/>
    </location>
</feature>
<keyword evidence="1" id="KW-0812">Transmembrane</keyword>
<proteinExistence type="predicted"/>
<dbReference type="InterPro" id="IPR032389">
    <property type="entry name" value="GspB_C"/>
</dbReference>
<feature type="transmembrane region" description="Helical" evidence="1">
    <location>
        <begin position="38"/>
        <end position="58"/>
    </location>
</feature>
<evidence type="ECO:0000259" key="2">
    <source>
        <dbReference type="Pfam" id="PF16537"/>
    </source>
</evidence>
<gene>
    <name evidence="3" type="ORF">MNBD_GAMMA15-584</name>
</gene>
<name>A0A3B0YR03_9ZZZZ</name>
<evidence type="ECO:0000313" key="3">
    <source>
        <dbReference type="EMBL" id="VAW78513.1"/>
    </source>
</evidence>
<dbReference type="Pfam" id="PF16537">
    <property type="entry name" value="T2SSB"/>
    <property type="match status" value="1"/>
</dbReference>